<reference evidence="2" key="1">
    <citation type="journal article" date="2019" name="Int. J. Syst. Evol. Microbiol.">
        <title>The Global Catalogue of Microorganisms (GCM) 10K type strain sequencing project: providing services to taxonomists for standard genome sequencing and annotation.</title>
        <authorList>
            <consortium name="The Broad Institute Genomics Platform"/>
            <consortium name="The Broad Institute Genome Sequencing Center for Infectious Disease"/>
            <person name="Wu L."/>
            <person name="Ma J."/>
        </authorList>
    </citation>
    <scope>NUCLEOTIDE SEQUENCE [LARGE SCALE GENOMIC DNA]</scope>
    <source>
        <strain evidence="2">CCM 9110</strain>
    </source>
</reference>
<dbReference type="EMBL" id="JBHTOA010000031">
    <property type="protein sequence ID" value="MFD1399209.1"/>
    <property type="molecule type" value="Genomic_DNA"/>
</dbReference>
<evidence type="ECO:0000313" key="1">
    <source>
        <dbReference type="EMBL" id="MFD1399209.1"/>
    </source>
</evidence>
<accession>A0ABW4BFD1</accession>
<comment type="caution">
    <text evidence="1">The sequence shown here is derived from an EMBL/GenBank/DDBJ whole genome shotgun (WGS) entry which is preliminary data.</text>
</comment>
<protein>
    <recommendedName>
        <fullName evidence="3">DUF2642 domain-containing protein</fullName>
    </recommendedName>
</protein>
<name>A0ABW4BFD1_9LACO</name>
<evidence type="ECO:0000313" key="2">
    <source>
        <dbReference type="Proteomes" id="UP001597199"/>
    </source>
</evidence>
<keyword evidence="2" id="KW-1185">Reference proteome</keyword>
<gene>
    <name evidence="1" type="ORF">ACFQ41_07785</name>
</gene>
<sequence>MENRANALQTVTHSLIESTKQFFALEEPAQTMPANQLRAFTAQAFDRHYRVALFFEGEATPLAGHLTRQLGDDRFLFQAYRSNLYRVVSFDQLRYIQRV</sequence>
<dbReference type="Proteomes" id="UP001597199">
    <property type="component" value="Unassembled WGS sequence"/>
</dbReference>
<evidence type="ECO:0008006" key="3">
    <source>
        <dbReference type="Google" id="ProtNLM"/>
    </source>
</evidence>
<proteinExistence type="predicted"/>
<organism evidence="1 2">
    <name type="scientific">Lacticaseibacillus suilingensis</name>
    <dbReference type="NCBI Taxonomy" id="2799577"/>
    <lineage>
        <taxon>Bacteria</taxon>
        <taxon>Bacillati</taxon>
        <taxon>Bacillota</taxon>
        <taxon>Bacilli</taxon>
        <taxon>Lactobacillales</taxon>
        <taxon>Lactobacillaceae</taxon>
        <taxon>Lacticaseibacillus</taxon>
    </lineage>
</organism>
<dbReference type="RefSeq" id="WP_204118051.1">
    <property type="nucleotide sequence ID" value="NZ_BOLV01000002.1"/>
</dbReference>